<dbReference type="OrthoDB" id="26679at2759"/>
<proteinExistence type="predicted"/>
<protein>
    <submittedName>
        <fullName evidence="2">Nuclear receptor coactivator 7</fullName>
    </submittedName>
</protein>
<keyword evidence="2" id="KW-0675">Receptor</keyword>
<evidence type="ECO:0000259" key="1">
    <source>
        <dbReference type="PROSITE" id="PS51886"/>
    </source>
</evidence>
<feature type="domain" description="TLDc" evidence="1">
    <location>
        <begin position="552"/>
        <end position="717"/>
    </location>
</feature>
<dbReference type="PANTHER" id="PTHR23354:SF122">
    <property type="entry name" value="GTPASE-ACTIVATING PROTEIN SKYWALKER"/>
    <property type="match status" value="1"/>
</dbReference>
<name>A0A2P6MYN7_9EUKA</name>
<dbReference type="PROSITE" id="PS51886">
    <property type="entry name" value="TLDC"/>
    <property type="match status" value="1"/>
</dbReference>
<accession>A0A2P6MYN7</accession>
<organism evidence="2 3">
    <name type="scientific">Planoprotostelium fungivorum</name>
    <dbReference type="NCBI Taxonomy" id="1890364"/>
    <lineage>
        <taxon>Eukaryota</taxon>
        <taxon>Amoebozoa</taxon>
        <taxon>Evosea</taxon>
        <taxon>Variosea</taxon>
        <taxon>Cavosteliida</taxon>
        <taxon>Cavosteliaceae</taxon>
        <taxon>Planoprotostelium</taxon>
    </lineage>
</organism>
<dbReference type="InParanoid" id="A0A2P6MYN7"/>
<sequence>MYNNQYECLQALDIGLKSLWVSGTSTFLGTGTDKILNNHRTKLSAIVMHLSLPQQAAAPMYIEVIDGGHDGTAMSAAQLDLLRLRTPDEDRYDHWTKKTSRLVSTMNISPSYPTRESTVRPRIMVFTVPWKRERAKMNRENVKQHLTASRLVGRSSIMFFFDDSTGIIADLSTMDLNETPAPKTSSNYRLGGSLRTSVDYKTRFNSEESGSYNSRASRGSISGSYGITGRNSGQWSSLIWDSLSYLMWGESFVPLAGEEGSPEREADKTERWTAVVFPEEREENHSLSQILKRTEGRLISCGILHRYRNRCWRILTGCEEFNRENPNFYEEALHNTFGCENPPDIYNVPLFGGRLSDTFISSMDTDRLIRVKKILCVIATQHPDLTYAPYLPNIVFILSDCLIDSDVYVSVYLLLGLYPYEKQEKGREITHPHAKFTETHDKISHNINRLERLYRSFELLADELLPDLKKKDESLLLRITLTLYQWCIDELNDENILRPDEFIARVKELIEGSRGYKIDRKRISETTRTGSPRVDTSQLSLFYRPKNIHTSRIVTSMQFEIVYKWLPSRFRILDPKRIYDTSVDGYAVLNVRDRCVSEPQVWFIKTHNEVLGAFVTKNWKREGLAWFGERDNFLFRMPLFRHDTLCDRFTWKEGNSQLFQNTEEDGIQMGGPQGGLCLDREMYRGKTRSCSTFENEPLTLDGKEDFICVHIEIYSFV</sequence>
<dbReference type="AlphaFoldDB" id="A0A2P6MYN7"/>
<dbReference type="FunCoup" id="A0A2P6MYN7">
    <property type="interactions" value="2"/>
</dbReference>
<dbReference type="InterPro" id="IPR006571">
    <property type="entry name" value="TLDc_dom"/>
</dbReference>
<keyword evidence="3" id="KW-1185">Reference proteome</keyword>
<gene>
    <name evidence="2" type="ORF">PROFUN_15604</name>
</gene>
<evidence type="ECO:0000313" key="2">
    <source>
        <dbReference type="EMBL" id="PRP76803.1"/>
    </source>
</evidence>
<dbReference type="Pfam" id="PF07534">
    <property type="entry name" value="TLD"/>
    <property type="match status" value="1"/>
</dbReference>
<dbReference type="PANTHER" id="PTHR23354">
    <property type="entry name" value="NUCLEOLAR PROTEIN 7/ESTROGEN RECEPTOR COACTIVATOR-RELATED"/>
    <property type="match status" value="1"/>
</dbReference>
<dbReference type="Proteomes" id="UP000241769">
    <property type="component" value="Unassembled WGS sequence"/>
</dbReference>
<dbReference type="SMART" id="SM00584">
    <property type="entry name" value="TLDc"/>
    <property type="match status" value="1"/>
</dbReference>
<comment type="caution">
    <text evidence="2">The sequence shown here is derived from an EMBL/GenBank/DDBJ whole genome shotgun (WGS) entry which is preliminary data.</text>
</comment>
<evidence type="ECO:0000313" key="3">
    <source>
        <dbReference type="Proteomes" id="UP000241769"/>
    </source>
</evidence>
<reference evidence="2 3" key="1">
    <citation type="journal article" date="2018" name="Genome Biol. Evol.">
        <title>Multiple Roots of Fruiting Body Formation in Amoebozoa.</title>
        <authorList>
            <person name="Hillmann F."/>
            <person name="Forbes G."/>
            <person name="Novohradska S."/>
            <person name="Ferling I."/>
            <person name="Riege K."/>
            <person name="Groth M."/>
            <person name="Westermann M."/>
            <person name="Marz M."/>
            <person name="Spaller T."/>
            <person name="Winckler T."/>
            <person name="Schaap P."/>
            <person name="Glockner G."/>
        </authorList>
    </citation>
    <scope>NUCLEOTIDE SEQUENCE [LARGE SCALE GENOMIC DNA]</scope>
    <source>
        <strain evidence="2 3">Jena</strain>
    </source>
</reference>
<dbReference type="EMBL" id="MDYQ01000300">
    <property type="protein sequence ID" value="PRP76803.1"/>
    <property type="molecule type" value="Genomic_DNA"/>
</dbReference>